<feature type="region of interest" description="Disordered" evidence="1">
    <location>
        <begin position="1"/>
        <end position="173"/>
    </location>
</feature>
<accession>A0A0G4HSW1</accession>
<name>A0A0G4HSW1_9ALVE</name>
<dbReference type="VEuPathDB" id="CryptoDB:Cvel_8352"/>
<reference evidence="2" key="1">
    <citation type="submission" date="2014-11" db="EMBL/GenBank/DDBJ databases">
        <authorList>
            <person name="Otto D Thomas"/>
            <person name="Naeem Raeece"/>
        </authorList>
    </citation>
    <scope>NUCLEOTIDE SEQUENCE</scope>
</reference>
<feature type="compositionally biased region" description="Basic and acidic residues" evidence="1">
    <location>
        <begin position="91"/>
        <end position="101"/>
    </location>
</feature>
<feature type="compositionally biased region" description="Acidic residues" evidence="1">
    <location>
        <begin position="148"/>
        <end position="161"/>
    </location>
</feature>
<sequence length="415" mass="47889">MRRLLGSLREDEEEEGKRRERTKETRGKGRGNMRVKGRRKRNIISFLYKRSLRRGRDASTTPLLPLPTEEEEGKMRKRNDPTPLPLPTEEEERKMRKRDEPTPLPLPTEEEEGKMRKRDDPTPLPLPKEEEEAKIRKRNDPTPLPLPTEEEEGKEEPEDDQAPPCGPQEAERLRDKWSVSDSCRFPPRLSAFEALLPPLLACTLEATLTDDTSDFSLPTFLKNAVQNWGKGEEKDLYTRAFQAVWDDHLASSAIKEALRAIDWIDDSQKTFRVQYLESVFSEAAEGRIPPNHGKLILARDKLSDPDFISEVFSDVTKLLPLKLLRSLFEALNLHLVKKAPVALLLHPKAPRFNGIVRDGDGHRRARAVREWARTEEVLRGSFQHGKSVDTLRWLLFEEDIRRDQIEICVGREVHD</sequence>
<protein>
    <submittedName>
        <fullName evidence="2">Uncharacterized protein</fullName>
    </submittedName>
</protein>
<gene>
    <name evidence="2" type="ORF">Cvel_8352</name>
</gene>
<proteinExistence type="predicted"/>
<dbReference type="AlphaFoldDB" id="A0A0G4HSW1"/>
<dbReference type="EMBL" id="CDMZ01003758">
    <property type="protein sequence ID" value="CEM47480.1"/>
    <property type="molecule type" value="Genomic_DNA"/>
</dbReference>
<feature type="compositionally biased region" description="Basic residues" evidence="1">
    <location>
        <begin position="28"/>
        <end position="42"/>
    </location>
</feature>
<feature type="compositionally biased region" description="Basic and acidic residues" evidence="1">
    <location>
        <begin position="113"/>
        <end position="140"/>
    </location>
</feature>
<evidence type="ECO:0000313" key="2">
    <source>
        <dbReference type="EMBL" id="CEM47480.1"/>
    </source>
</evidence>
<evidence type="ECO:0000256" key="1">
    <source>
        <dbReference type="SAM" id="MobiDB-lite"/>
    </source>
</evidence>
<organism evidence="2">
    <name type="scientific">Chromera velia CCMP2878</name>
    <dbReference type="NCBI Taxonomy" id="1169474"/>
    <lineage>
        <taxon>Eukaryota</taxon>
        <taxon>Sar</taxon>
        <taxon>Alveolata</taxon>
        <taxon>Colpodellida</taxon>
        <taxon>Chromeraceae</taxon>
        <taxon>Chromera</taxon>
    </lineage>
</organism>
<feature type="compositionally biased region" description="Basic and acidic residues" evidence="1">
    <location>
        <begin position="15"/>
        <end position="27"/>
    </location>
</feature>